<protein>
    <submittedName>
        <fullName evidence="2">MBL fold metallo-hydrolase</fullName>
    </submittedName>
</protein>
<comment type="caution">
    <text evidence="2">The sequence shown here is derived from an EMBL/GenBank/DDBJ whole genome shotgun (WGS) entry which is preliminary data.</text>
</comment>
<name>A0ABS2KCW3_9GAMM</name>
<evidence type="ECO:0000313" key="3">
    <source>
        <dbReference type="Proteomes" id="UP001430193"/>
    </source>
</evidence>
<keyword evidence="3" id="KW-1185">Reference proteome</keyword>
<reference evidence="2" key="1">
    <citation type="submission" date="2020-10" db="EMBL/GenBank/DDBJ databases">
        <title>Phylogeny of dyella-like bacteria.</title>
        <authorList>
            <person name="Fu J."/>
        </authorList>
    </citation>
    <scope>NUCLEOTIDE SEQUENCE</scope>
    <source>
        <strain evidence="2">DHON07</strain>
    </source>
</reference>
<feature type="signal peptide" evidence="1">
    <location>
        <begin position="1"/>
        <end position="22"/>
    </location>
</feature>
<dbReference type="Gene3D" id="3.60.15.10">
    <property type="entry name" value="Ribonuclease Z/Hydroxyacylglutathione hydrolase-like"/>
    <property type="match status" value="1"/>
</dbReference>
<dbReference type="SUPFAM" id="SSF56281">
    <property type="entry name" value="Metallo-hydrolase/oxidoreductase"/>
    <property type="match status" value="1"/>
</dbReference>
<dbReference type="Proteomes" id="UP001430193">
    <property type="component" value="Unassembled WGS sequence"/>
</dbReference>
<accession>A0ABS2KCW3</accession>
<feature type="chain" id="PRO_5045442567" evidence="1">
    <location>
        <begin position="23"/>
        <end position="529"/>
    </location>
</feature>
<organism evidence="2 3">
    <name type="scientific">Dyella mobilis</name>
    <dbReference type="NCBI Taxonomy" id="1849582"/>
    <lineage>
        <taxon>Bacteria</taxon>
        <taxon>Pseudomonadati</taxon>
        <taxon>Pseudomonadota</taxon>
        <taxon>Gammaproteobacteria</taxon>
        <taxon>Lysobacterales</taxon>
        <taxon>Rhodanobacteraceae</taxon>
        <taxon>Dyella</taxon>
    </lineage>
</organism>
<gene>
    <name evidence="2" type="ORF">ISS99_05685</name>
</gene>
<dbReference type="EMBL" id="JADIKF010000036">
    <property type="protein sequence ID" value="MBM7129009.1"/>
    <property type="molecule type" value="Genomic_DNA"/>
</dbReference>
<evidence type="ECO:0000256" key="1">
    <source>
        <dbReference type="SAM" id="SignalP"/>
    </source>
</evidence>
<proteinExistence type="predicted"/>
<keyword evidence="1" id="KW-0732">Signal</keyword>
<dbReference type="RefSeq" id="WP_204630625.1">
    <property type="nucleotide sequence ID" value="NZ_BSOC01000007.1"/>
</dbReference>
<evidence type="ECO:0000313" key="2">
    <source>
        <dbReference type="EMBL" id="MBM7129009.1"/>
    </source>
</evidence>
<sequence length="529" mass="58813">MNRPTPVFVALIALSFAAQTFADDSMQDGAIVSSQVHPGCEKIDARSCLDLAIDAMGGYRRLADIHSVNYDSIGYVELADQSPRQYPFLTAYERDEVTVDFDGQRLVRHEHLIWPESDPHTENVDVTMIIDPQGARCRGTQGAMPCELLGLDSAEDALTMVPERLLLQARAATDLHYGVSQWLRATPHTALAFTWHGQQVQVLLNAYTHLPDALERTRLFRDFWLSWGDVRQRVYFDNWRLVQGVVLPTTYVEQRNGIELGSTQIFNPVFNGAIDNEASAKASNGRTGDTAPPLWNSPFSDKQHVELAPGIELYQGAWNTTLIKQDDGVLVLEAPISSTFVKAVLAKAHSEYPASPIKGVISTSDSWPHIAGVRQAVADNLPVYVLDLNRPLLDALVAAPHSLRADDLQTHPAPPHWVTVGHQMELGQGPNRAILYPLRGALTERQYMVYFPQYRLLYASDTLAINPDKTLFFPEMMHEVAQAVAREHLQVDTVFAMHEGPTSWAWVKKQITSASVAGEHPVPHDPSPE</sequence>
<dbReference type="InterPro" id="IPR036866">
    <property type="entry name" value="RibonucZ/Hydroxyglut_hydro"/>
</dbReference>